<dbReference type="InterPro" id="IPR001789">
    <property type="entry name" value="Sig_transdc_resp-reg_receiver"/>
</dbReference>
<keyword evidence="7" id="KW-1185">Reference proteome</keyword>
<dbReference type="SUPFAM" id="SSF52172">
    <property type="entry name" value="CheY-like"/>
    <property type="match status" value="1"/>
</dbReference>
<evidence type="ECO:0000259" key="5">
    <source>
        <dbReference type="PROSITE" id="PS51755"/>
    </source>
</evidence>
<evidence type="ECO:0000313" key="6">
    <source>
        <dbReference type="EMBL" id="TKI70432.1"/>
    </source>
</evidence>
<dbReference type="InterPro" id="IPR016032">
    <property type="entry name" value="Sig_transdc_resp-reg_C-effctor"/>
</dbReference>
<dbReference type="GO" id="GO:0000160">
    <property type="term" value="P:phosphorelay signal transduction system"/>
    <property type="evidence" value="ECO:0007669"/>
    <property type="project" value="InterPro"/>
</dbReference>
<dbReference type="InterPro" id="IPR052048">
    <property type="entry name" value="ST_Response_Regulator"/>
</dbReference>
<dbReference type="GO" id="GO:0006355">
    <property type="term" value="P:regulation of DNA-templated transcription"/>
    <property type="evidence" value="ECO:0007669"/>
    <property type="project" value="InterPro"/>
</dbReference>
<organism evidence="6 7">
    <name type="scientific">Sulfurimonas crateris</name>
    <dbReference type="NCBI Taxonomy" id="2574727"/>
    <lineage>
        <taxon>Bacteria</taxon>
        <taxon>Pseudomonadati</taxon>
        <taxon>Campylobacterota</taxon>
        <taxon>Epsilonproteobacteria</taxon>
        <taxon>Campylobacterales</taxon>
        <taxon>Sulfurimonadaceae</taxon>
        <taxon>Sulfurimonas</taxon>
    </lineage>
</organism>
<gene>
    <name evidence="6" type="ORF">FCU45_03870</name>
</gene>
<dbReference type="InterPro" id="IPR001867">
    <property type="entry name" value="OmpR/PhoB-type_DNA-bd"/>
</dbReference>
<dbReference type="PANTHER" id="PTHR43228:SF1">
    <property type="entry name" value="TWO-COMPONENT RESPONSE REGULATOR ARR22"/>
    <property type="match status" value="1"/>
</dbReference>
<comment type="caution">
    <text evidence="6">The sequence shown here is derived from an EMBL/GenBank/DDBJ whole genome shotgun (WGS) entry which is preliminary data.</text>
</comment>
<keyword evidence="1 3" id="KW-0238">DNA-binding</keyword>
<keyword evidence="2" id="KW-0597">Phosphoprotein</keyword>
<sequence>MGQSLYKKCKHLSILFVEDYIPLQEKISSVLCDYFGYVQTASNGEEGLREYEKFQEKNKKNFDIVMTDYQMPKLTGIELIKAIKQHNKEQIFIVISAHQNTEYLIEYINLGISYFVPKPIGPENMLAVLENVSNVFKSNESVRLNSALVWNKSQKALFYNNELLTLAKYDLLLFEVLLENIGFICSIDKILNHFYLYNEDIKQENIRNMVVRLRKKIPDINIKSLYGIGYLLSVD</sequence>
<dbReference type="SMART" id="SM00448">
    <property type="entry name" value="REC"/>
    <property type="match status" value="1"/>
</dbReference>
<dbReference type="InterPro" id="IPR036388">
    <property type="entry name" value="WH-like_DNA-bd_sf"/>
</dbReference>
<dbReference type="Proteomes" id="UP000309561">
    <property type="component" value="Unassembled WGS sequence"/>
</dbReference>
<dbReference type="Pfam" id="PF00486">
    <property type="entry name" value="Trans_reg_C"/>
    <property type="match status" value="1"/>
</dbReference>
<evidence type="ECO:0000259" key="4">
    <source>
        <dbReference type="PROSITE" id="PS50110"/>
    </source>
</evidence>
<dbReference type="Gene3D" id="1.10.10.10">
    <property type="entry name" value="Winged helix-like DNA-binding domain superfamily/Winged helix DNA-binding domain"/>
    <property type="match status" value="1"/>
</dbReference>
<proteinExistence type="predicted"/>
<feature type="domain" description="OmpR/PhoB-type" evidence="5">
    <location>
        <begin position="139"/>
        <end position="234"/>
    </location>
</feature>
<dbReference type="SMART" id="SM00862">
    <property type="entry name" value="Trans_reg_C"/>
    <property type="match status" value="1"/>
</dbReference>
<evidence type="ECO:0000256" key="1">
    <source>
        <dbReference type="ARBA" id="ARBA00023125"/>
    </source>
</evidence>
<accession>A0A4U2Z9Y3</accession>
<dbReference type="Pfam" id="PF00072">
    <property type="entry name" value="Response_reg"/>
    <property type="match status" value="1"/>
</dbReference>
<dbReference type="RefSeq" id="WP_137012471.1">
    <property type="nucleotide sequence ID" value="NZ_SZPX01000002.1"/>
</dbReference>
<reference evidence="6 7" key="1">
    <citation type="submission" date="2019-04" db="EMBL/GenBank/DDBJ databases">
        <title>Sulfurimonas crateris sp. nov. a facultative anaerobic sulfur-oxidizing chemolithautotrophic bacterium isolated from a terrestrial mud vulcano.</title>
        <authorList>
            <person name="Ratnikova N.M."/>
            <person name="Slobodkin A.I."/>
            <person name="Merkel A.Y."/>
            <person name="Novikov A."/>
            <person name="Bonch-Osmolovskaya E.A."/>
            <person name="Slobodkina G.B."/>
        </authorList>
    </citation>
    <scope>NUCLEOTIDE SEQUENCE [LARGE SCALE GENOMIC DNA]</scope>
    <source>
        <strain evidence="6 7">SN118</strain>
    </source>
</reference>
<dbReference type="GO" id="GO:0003677">
    <property type="term" value="F:DNA binding"/>
    <property type="evidence" value="ECO:0007669"/>
    <property type="project" value="UniProtKB-UniRule"/>
</dbReference>
<feature type="modified residue" description="4-aspartylphosphate" evidence="2">
    <location>
        <position position="68"/>
    </location>
</feature>
<feature type="domain" description="Response regulatory" evidence="4">
    <location>
        <begin position="13"/>
        <end position="133"/>
    </location>
</feature>
<name>A0A4U2Z9Y3_9BACT</name>
<dbReference type="AlphaFoldDB" id="A0A4U2Z9Y3"/>
<evidence type="ECO:0000313" key="7">
    <source>
        <dbReference type="Proteomes" id="UP000309561"/>
    </source>
</evidence>
<evidence type="ECO:0000256" key="3">
    <source>
        <dbReference type="PROSITE-ProRule" id="PRU01091"/>
    </source>
</evidence>
<dbReference type="SUPFAM" id="SSF46894">
    <property type="entry name" value="C-terminal effector domain of the bipartite response regulators"/>
    <property type="match status" value="1"/>
</dbReference>
<dbReference type="PROSITE" id="PS51755">
    <property type="entry name" value="OMPR_PHOB"/>
    <property type="match status" value="1"/>
</dbReference>
<dbReference type="Gene3D" id="3.40.50.2300">
    <property type="match status" value="1"/>
</dbReference>
<dbReference type="InterPro" id="IPR011006">
    <property type="entry name" value="CheY-like_superfamily"/>
</dbReference>
<feature type="DNA-binding region" description="OmpR/PhoB-type" evidence="3">
    <location>
        <begin position="139"/>
        <end position="234"/>
    </location>
</feature>
<dbReference type="OrthoDB" id="5514345at2"/>
<protein>
    <submittedName>
        <fullName evidence="6">Response regulator transcription factor</fullName>
    </submittedName>
</protein>
<evidence type="ECO:0000256" key="2">
    <source>
        <dbReference type="PROSITE-ProRule" id="PRU00169"/>
    </source>
</evidence>
<dbReference type="PANTHER" id="PTHR43228">
    <property type="entry name" value="TWO-COMPONENT RESPONSE REGULATOR"/>
    <property type="match status" value="1"/>
</dbReference>
<dbReference type="EMBL" id="SZPX01000002">
    <property type="protein sequence ID" value="TKI70432.1"/>
    <property type="molecule type" value="Genomic_DNA"/>
</dbReference>
<dbReference type="PROSITE" id="PS50110">
    <property type="entry name" value="RESPONSE_REGULATORY"/>
    <property type="match status" value="1"/>
</dbReference>
<dbReference type="CDD" id="cd00156">
    <property type="entry name" value="REC"/>
    <property type="match status" value="1"/>
</dbReference>